<dbReference type="Proteomes" id="UP001498421">
    <property type="component" value="Unassembled WGS sequence"/>
</dbReference>
<dbReference type="InterPro" id="IPR001356">
    <property type="entry name" value="HD"/>
</dbReference>
<dbReference type="EMBL" id="JAZAVK010000154">
    <property type="protein sequence ID" value="KAK7419208.1"/>
    <property type="molecule type" value="Genomic_DNA"/>
</dbReference>
<dbReference type="InterPro" id="IPR009057">
    <property type="entry name" value="Homeodomain-like_sf"/>
</dbReference>
<sequence>MSWDGINEPILGSHTGLSTPDTKYTHDQDFIQNFDNEDSFNWMQQQLEATDTNFTTTDTFIAPLEAFGEVRPPIGSAGQPSGGTISPNQLQNQGNQGAKISPKVGSRFSSSAVRILRNWLAGHEQHPYTTGEDVELLQNQTGLSKRQVTNWLINARRRTKFQPSLSSSPLSRGYSEPTSTEHTPIDIPPRRPTPAPFETMNPLQRWEISPPEHEAATVSDISRAVAASSAPSRLRTSGRSSGNASSVSSVDTSHSSMNSASHTSAYSHNSRNSLRSLDPLKPSASRRRRRPVAKRQESRRLSLFQANTYQCTFCTETFKTKYDWQRHEKSLHLSLEEWVCSPNGPTALHPEKGILCVYCGEGDPDQSHLCGHNHDACLERSVEERTFHRKDHLQQHLKLVHASKYREWPMEQWKVTSREIESRCGFCGISLATWADRADHLAEHFKTGKTMVDWKGNWGFDPQTREMLENAMPPYLIHVEQSSPLPFTATTGPTETPTSAYELVKLELDYYMQKFFDIHRRLPSDHELQYEGCSIIFGAEVASNCSASSDPSWLRDVIMSSAEVSKQARLRHMTQVAKSRLSQLKINGKVNIFENCELELQLCRFIAMHDVLGLSLSTYELQQEASHVIGRIEAVSPNPSSRFMDFLVRLVWGSSDWLVPLRQRGQQLPLENTADENPLQLSKLTVDPATEPEQAIEYGSLAAAYKSNPSPELRDVVQKKTGAGLGYSFKIGAPLLFHNDMTSYRRLANELS</sequence>
<proteinExistence type="predicted"/>
<keyword evidence="2 5" id="KW-0371">Homeobox</keyword>
<feature type="region of interest" description="Disordered" evidence="6">
    <location>
        <begin position="228"/>
        <end position="299"/>
    </location>
</feature>
<feature type="domain" description="Homeobox" evidence="7">
    <location>
        <begin position="99"/>
        <end position="162"/>
    </location>
</feature>
<protein>
    <submittedName>
        <fullName evidence="9">Uncharacterized protein</fullName>
    </submittedName>
</protein>
<feature type="compositionally biased region" description="Pro residues" evidence="6">
    <location>
        <begin position="186"/>
        <end position="195"/>
    </location>
</feature>
<dbReference type="PROSITE" id="PS50157">
    <property type="entry name" value="ZINC_FINGER_C2H2_2"/>
    <property type="match status" value="1"/>
</dbReference>
<dbReference type="InterPro" id="IPR050224">
    <property type="entry name" value="TALE_homeobox"/>
</dbReference>
<dbReference type="PROSITE" id="PS00028">
    <property type="entry name" value="ZINC_FINGER_C2H2_1"/>
    <property type="match status" value="1"/>
</dbReference>
<keyword evidence="4" id="KW-0479">Metal-binding</keyword>
<evidence type="ECO:0000256" key="4">
    <source>
        <dbReference type="PROSITE-ProRule" id="PRU00042"/>
    </source>
</evidence>
<feature type="compositionally biased region" description="Basic residues" evidence="6">
    <location>
        <begin position="284"/>
        <end position="293"/>
    </location>
</feature>
<keyword evidence="4" id="KW-0862">Zinc</keyword>
<keyword evidence="10" id="KW-1185">Reference proteome</keyword>
<reference evidence="9 10" key="1">
    <citation type="journal article" date="2025" name="Microbiol. Resour. Announc.">
        <title>Draft genome sequences for Neonectria magnoliae and Neonectria punicea, canker pathogens of Liriodendron tulipifera and Acer saccharum in West Virginia.</title>
        <authorList>
            <person name="Petronek H.M."/>
            <person name="Kasson M.T."/>
            <person name="Metheny A.M."/>
            <person name="Stauder C.M."/>
            <person name="Lovett B."/>
            <person name="Lynch S.C."/>
            <person name="Garnas J.R."/>
            <person name="Kasson L.R."/>
            <person name="Stajich J.E."/>
        </authorList>
    </citation>
    <scope>NUCLEOTIDE SEQUENCE [LARGE SCALE GENOMIC DNA]</scope>
    <source>
        <strain evidence="9 10">NRRL 64651</strain>
    </source>
</reference>
<keyword evidence="4" id="KW-0863">Zinc-finger</keyword>
<dbReference type="Pfam" id="PF05920">
    <property type="entry name" value="Homeobox_KN"/>
    <property type="match status" value="1"/>
</dbReference>
<comment type="subcellular location">
    <subcellularLocation>
        <location evidence="5">Nucleus</location>
    </subcellularLocation>
</comment>
<feature type="region of interest" description="Disordered" evidence="6">
    <location>
        <begin position="161"/>
        <end position="199"/>
    </location>
</feature>
<accession>A0ABR1HEL7</accession>
<dbReference type="Gene3D" id="1.10.10.60">
    <property type="entry name" value="Homeodomain-like"/>
    <property type="match status" value="1"/>
</dbReference>
<organism evidence="9 10">
    <name type="scientific">Neonectria magnoliae</name>
    <dbReference type="NCBI Taxonomy" id="2732573"/>
    <lineage>
        <taxon>Eukaryota</taxon>
        <taxon>Fungi</taxon>
        <taxon>Dikarya</taxon>
        <taxon>Ascomycota</taxon>
        <taxon>Pezizomycotina</taxon>
        <taxon>Sordariomycetes</taxon>
        <taxon>Hypocreomycetidae</taxon>
        <taxon>Hypocreales</taxon>
        <taxon>Nectriaceae</taxon>
        <taxon>Neonectria</taxon>
    </lineage>
</organism>
<comment type="caution">
    <text evidence="9">The sequence shown here is derived from an EMBL/GenBank/DDBJ whole genome shotgun (WGS) entry which is preliminary data.</text>
</comment>
<dbReference type="PROSITE" id="PS50071">
    <property type="entry name" value="HOMEOBOX_2"/>
    <property type="match status" value="1"/>
</dbReference>
<evidence type="ECO:0000259" key="7">
    <source>
        <dbReference type="PROSITE" id="PS50071"/>
    </source>
</evidence>
<feature type="DNA-binding region" description="Homeobox" evidence="5">
    <location>
        <begin position="101"/>
        <end position="163"/>
    </location>
</feature>
<evidence type="ECO:0000256" key="1">
    <source>
        <dbReference type="ARBA" id="ARBA00023125"/>
    </source>
</evidence>
<dbReference type="InterPro" id="IPR013087">
    <property type="entry name" value="Znf_C2H2_type"/>
</dbReference>
<gene>
    <name evidence="9" type="ORF">QQZ08_010977</name>
</gene>
<name>A0ABR1HEL7_9HYPO</name>
<dbReference type="PANTHER" id="PTHR11850">
    <property type="entry name" value="HOMEOBOX PROTEIN TRANSCRIPTION FACTORS"/>
    <property type="match status" value="1"/>
</dbReference>
<evidence type="ECO:0000259" key="8">
    <source>
        <dbReference type="PROSITE" id="PS50157"/>
    </source>
</evidence>
<evidence type="ECO:0000313" key="9">
    <source>
        <dbReference type="EMBL" id="KAK7419208.1"/>
    </source>
</evidence>
<feature type="domain" description="C2H2-type" evidence="8">
    <location>
        <begin position="309"/>
        <end position="337"/>
    </location>
</feature>
<keyword evidence="1 5" id="KW-0238">DNA-binding</keyword>
<evidence type="ECO:0000256" key="3">
    <source>
        <dbReference type="ARBA" id="ARBA00023242"/>
    </source>
</evidence>
<keyword evidence="3 5" id="KW-0539">Nucleus</keyword>
<dbReference type="SUPFAM" id="SSF46689">
    <property type="entry name" value="Homeodomain-like"/>
    <property type="match status" value="1"/>
</dbReference>
<dbReference type="InterPro" id="IPR008422">
    <property type="entry name" value="KN_HD"/>
</dbReference>
<evidence type="ECO:0000256" key="6">
    <source>
        <dbReference type="SAM" id="MobiDB-lite"/>
    </source>
</evidence>
<dbReference type="SMART" id="SM00355">
    <property type="entry name" value="ZnF_C2H2"/>
    <property type="match status" value="2"/>
</dbReference>
<evidence type="ECO:0000256" key="2">
    <source>
        <dbReference type="ARBA" id="ARBA00023155"/>
    </source>
</evidence>
<dbReference type="CDD" id="cd00086">
    <property type="entry name" value="homeodomain"/>
    <property type="match status" value="1"/>
</dbReference>
<evidence type="ECO:0000256" key="5">
    <source>
        <dbReference type="PROSITE-ProRule" id="PRU00108"/>
    </source>
</evidence>
<feature type="region of interest" description="Disordered" evidence="6">
    <location>
        <begin position="1"/>
        <end position="21"/>
    </location>
</feature>
<evidence type="ECO:0000313" key="10">
    <source>
        <dbReference type="Proteomes" id="UP001498421"/>
    </source>
</evidence>
<feature type="compositionally biased region" description="Low complexity" evidence="6">
    <location>
        <begin position="228"/>
        <end position="267"/>
    </location>
</feature>
<dbReference type="SMART" id="SM00389">
    <property type="entry name" value="HOX"/>
    <property type="match status" value="1"/>
</dbReference>